<evidence type="ECO:0008006" key="5">
    <source>
        <dbReference type="Google" id="ProtNLM"/>
    </source>
</evidence>
<comment type="subcellular location">
    <subcellularLocation>
        <location evidence="1">Membrane</location>
    </subcellularLocation>
</comment>
<evidence type="ECO:0000256" key="2">
    <source>
        <dbReference type="ARBA" id="ARBA00023136"/>
    </source>
</evidence>
<organism evidence="3 4">
    <name type="scientific">Catellatospora citrea</name>
    <dbReference type="NCBI Taxonomy" id="53366"/>
    <lineage>
        <taxon>Bacteria</taxon>
        <taxon>Bacillati</taxon>
        <taxon>Actinomycetota</taxon>
        <taxon>Actinomycetes</taxon>
        <taxon>Micromonosporales</taxon>
        <taxon>Micromonosporaceae</taxon>
        <taxon>Catellatospora</taxon>
    </lineage>
</organism>
<dbReference type="RefSeq" id="WP_120319375.1">
    <property type="nucleotide sequence ID" value="NZ_BONH01000065.1"/>
</dbReference>
<accession>A0A8J3KMR4</accession>
<protein>
    <recommendedName>
        <fullName evidence="5">Mce-associated membrane protein</fullName>
    </recommendedName>
</protein>
<dbReference type="GO" id="GO:0016020">
    <property type="term" value="C:membrane"/>
    <property type="evidence" value="ECO:0007669"/>
    <property type="project" value="UniProtKB-SubCell"/>
</dbReference>
<dbReference type="PANTHER" id="PTHR37042:SF4">
    <property type="entry name" value="OUTER MEMBRANE PROTEIN RV1973"/>
    <property type="match status" value="1"/>
</dbReference>
<sequence length="160" mass="16916">MRLRSTTVLAAALVMALGAAGWLGWRWHDTQQRERAREQAVAAARQFVVDFVSVSAATIDQDLARVAVAATGEFGEQFQQGMPAVRAAVLDNKVESTGSALRAGLVSADADSAVVLVAADATVKNTKAPEGRVAHYRIQLDLARDAASGAWLVAKLQFVG</sequence>
<name>A0A8J3KMR4_9ACTN</name>
<keyword evidence="2" id="KW-0472">Membrane</keyword>
<reference evidence="3 4" key="1">
    <citation type="submission" date="2021-01" db="EMBL/GenBank/DDBJ databases">
        <title>Whole genome shotgun sequence of Catellatospora citrea NBRC 14495.</title>
        <authorList>
            <person name="Komaki H."/>
            <person name="Tamura T."/>
        </authorList>
    </citation>
    <scope>NUCLEOTIDE SEQUENCE [LARGE SCALE GENOMIC DNA]</scope>
    <source>
        <strain evidence="3 4">NBRC 14495</strain>
    </source>
</reference>
<dbReference type="EMBL" id="BONH01000065">
    <property type="protein sequence ID" value="GIG02968.1"/>
    <property type="molecule type" value="Genomic_DNA"/>
</dbReference>
<dbReference type="PANTHER" id="PTHR37042">
    <property type="entry name" value="OUTER MEMBRANE PROTEIN RV1973"/>
    <property type="match status" value="1"/>
</dbReference>
<dbReference type="Proteomes" id="UP000659904">
    <property type="component" value="Unassembled WGS sequence"/>
</dbReference>
<evidence type="ECO:0000256" key="1">
    <source>
        <dbReference type="ARBA" id="ARBA00004370"/>
    </source>
</evidence>
<dbReference type="AlphaFoldDB" id="A0A8J3KMR4"/>
<keyword evidence="4" id="KW-1185">Reference proteome</keyword>
<gene>
    <name evidence="3" type="ORF">Cci01nite_80610</name>
</gene>
<proteinExistence type="predicted"/>
<evidence type="ECO:0000313" key="3">
    <source>
        <dbReference type="EMBL" id="GIG02968.1"/>
    </source>
</evidence>
<comment type="caution">
    <text evidence="3">The sequence shown here is derived from an EMBL/GenBank/DDBJ whole genome shotgun (WGS) entry which is preliminary data.</text>
</comment>
<evidence type="ECO:0000313" key="4">
    <source>
        <dbReference type="Proteomes" id="UP000659904"/>
    </source>
</evidence>